<evidence type="ECO:0000256" key="8">
    <source>
        <dbReference type="ARBA" id="ARBA00022842"/>
    </source>
</evidence>
<proteinExistence type="inferred from homology"/>
<evidence type="ECO:0000313" key="16">
    <source>
        <dbReference type="Proteomes" id="UP000266389"/>
    </source>
</evidence>
<keyword evidence="9 13" id="KW-0238">DNA-binding</keyword>
<dbReference type="InterPro" id="IPR002176">
    <property type="entry name" value="X-over_junc_endoDNase_RuvC"/>
</dbReference>
<dbReference type="GO" id="GO:0003677">
    <property type="term" value="F:DNA binding"/>
    <property type="evidence" value="ECO:0007669"/>
    <property type="project" value="UniProtKB-KW"/>
</dbReference>
<dbReference type="NCBIfam" id="TIGR00228">
    <property type="entry name" value="ruvC"/>
    <property type="match status" value="1"/>
</dbReference>
<keyword evidence="3 13" id="KW-0540">Nuclease</keyword>
<comment type="function">
    <text evidence="13">The RuvA-RuvB-RuvC complex processes Holliday junction (HJ) DNA during genetic recombination and DNA repair. Endonuclease that resolves HJ intermediates. Cleaves cruciform DNA by making single-stranded nicks across the HJ at symmetrical positions within the homologous arms, yielding a 5'-phosphate and a 3'-hydroxyl group; requires a central core of homology in the junction. The consensus cleavage sequence is 5'-(A/T)TT(C/G)-3'. Cleavage occurs on the 3'-side of the TT dinucleotide at the point of strand exchange. HJ branch migration catalyzed by RuvA-RuvB allows RuvC to scan DNA until it finds its consensus sequence, where it cleaves and resolves the cruciform DNA.</text>
</comment>
<dbReference type="Proteomes" id="UP000266389">
    <property type="component" value="Unassembled WGS sequence"/>
</dbReference>
<feature type="binding site" evidence="13">
    <location>
        <position position="67"/>
    </location>
    <ligand>
        <name>Mg(2+)</name>
        <dbReference type="ChEBI" id="CHEBI:18420"/>
        <label>2</label>
    </ligand>
</feature>
<keyword evidence="4 13" id="KW-0479">Metal-binding</keyword>
<feature type="binding site" evidence="13">
    <location>
        <position position="7"/>
    </location>
    <ligand>
        <name>Mg(2+)</name>
        <dbReference type="ChEBI" id="CHEBI:18420"/>
        <label>1</label>
    </ligand>
</feature>
<evidence type="ECO:0000256" key="11">
    <source>
        <dbReference type="ARBA" id="ARBA00023204"/>
    </source>
</evidence>
<dbReference type="AlphaFoldDB" id="A0A395M1S7"/>
<keyword evidence="7 13" id="KW-0378">Hydrolase</keyword>
<dbReference type="InterPro" id="IPR012337">
    <property type="entry name" value="RNaseH-like_sf"/>
</dbReference>
<comment type="subunit">
    <text evidence="13">Homodimer which binds Holliday junction (HJ) DNA. The HJ becomes 2-fold symmetrical on binding to RuvC with unstacked arms; it has a different conformation from HJ DNA in complex with RuvA. In the full resolvosome a probable DNA-RuvA(4)-RuvB(12)-RuvC(2) complex forms which resolves the HJ.</text>
</comment>
<dbReference type="GO" id="GO:0005737">
    <property type="term" value="C:cytoplasm"/>
    <property type="evidence" value="ECO:0007669"/>
    <property type="project" value="UniProtKB-SubCell"/>
</dbReference>
<keyword evidence="10 13" id="KW-0233">DNA recombination</keyword>
<keyword evidence="11 13" id="KW-0234">DNA repair</keyword>
<evidence type="ECO:0000256" key="1">
    <source>
        <dbReference type="ARBA" id="ARBA00009518"/>
    </source>
</evidence>
<dbReference type="CDD" id="cd16962">
    <property type="entry name" value="RuvC"/>
    <property type="match status" value="1"/>
</dbReference>
<dbReference type="HAMAP" id="MF_00034">
    <property type="entry name" value="RuvC"/>
    <property type="match status" value="1"/>
</dbReference>
<evidence type="ECO:0000256" key="4">
    <source>
        <dbReference type="ARBA" id="ARBA00022723"/>
    </source>
</evidence>
<gene>
    <name evidence="13 15" type="primary">ruvC</name>
    <name evidence="15" type="ORF">D0433_04800</name>
</gene>
<evidence type="ECO:0000256" key="3">
    <source>
        <dbReference type="ARBA" id="ARBA00022722"/>
    </source>
</evidence>
<evidence type="ECO:0000256" key="12">
    <source>
        <dbReference type="ARBA" id="ARBA00029354"/>
    </source>
</evidence>
<dbReference type="GO" id="GO:0048476">
    <property type="term" value="C:Holliday junction resolvase complex"/>
    <property type="evidence" value="ECO:0007669"/>
    <property type="project" value="UniProtKB-UniRule"/>
</dbReference>
<dbReference type="GO" id="GO:0006310">
    <property type="term" value="P:DNA recombination"/>
    <property type="evidence" value="ECO:0007669"/>
    <property type="project" value="UniProtKB-UniRule"/>
</dbReference>
<dbReference type="GO" id="GO:0008821">
    <property type="term" value="F:crossover junction DNA endonuclease activity"/>
    <property type="evidence" value="ECO:0007669"/>
    <property type="project" value="UniProtKB-UniRule"/>
</dbReference>
<keyword evidence="2 13" id="KW-0963">Cytoplasm</keyword>
<dbReference type="FunFam" id="3.30.420.10:FF:000002">
    <property type="entry name" value="Crossover junction endodeoxyribonuclease RuvC"/>
    <property type="match status" value="1"/>
</dbReference>
<dbReference type="Pfam" id="PF02075">
    <property type="entry name" value="RuvC"/>
    <property type="match status" value="1"/>
</dbReference>
<feature type="active site" evidence="13">
    <location>
        <position position="7"/>
    </location>
</feature>
<evidence type="ECO:0000256" key="9">
    <source>
        <dbReference type="ARBA" id="ARBA00023125"/>
    </source>
</evidence>
<organism evidence="15 16">
    <name type="scientific">Candidatus Thermochlorobacter aerophilus</name>
    <dbReference type="NCBI Taxonomy" id="1868324"/>
    <lineage>
        <taxon>Bacteria</taxon>
        <taxon>Pseudomonadati</taxon>
        <taxon>Chlorobiota</taxon>
        <taxon>Chlorobiia</taxon>
        <taxon>Chlorobiales</taxon>
        <taxon>Candidatus Thermochlorobacteriaceae</taxon>
        <taxon>Candidatus Thermochlorobacter</taxon>
    </lineage>
</organism>
<dbReference type="GO" id="GO:0006281">
    <property type="term" value="P:DNA repair"/>
    <property type="evidence" value="ECO:0007669"/>
    <property type="project" value="UniProtKB-UniRule"/>
</dbReference>
<feature type="binding site" evidence="13">
    <location>
        <position position="140"/>
    </location>
    <ligand>
        <name>Mg(2+)</name>
        <dbReference type="ChEBI" id="CHEBI:18420"/>
        <label>1</label>
    </ligand>
</feature>
<dbReference type="PANTHER" id="PTHR30194">
    <property type="entry name" value="CROSSOVER JUNCTION ENDODEOXYRIBONUCLEASE RUVC"/>
    <property type="match status" value="1"/>
</dbReference>
<comment type="caution">
    <text evidence="15">The sequence shown here is derived from an EMBL/GenBank/DDBJ whole genome shotgun (WGS) entry which is preliminary data.</text>
</comment>
<evidence type="ECO:0000313" key="15">
    <source>
        <dbReference type="EMBL" id="RFM24621.1"/>
    </source>
</evidence>
<keyword evidence="8 13" id="KW-0460">Magnesium</keyword>
<evidence type="ECO:0000256" key="2">
    <source>
        <dbReference type="ARBA" id="ARBA00022490"/>
    </source>
</evidence>
<comment type="catalytic activity">
    <reaction evidence="12 13">
        <text>Endonucleolytic cleavage at a junction such as a reciprocal single-stranded crossover between two homologous DNA duplexes (Holliday junction).</text>
        <dbReference type="EC" id="3.1.21.10"/>
    </reaction>
</comment>
<comment type="subcellular location">
    <subcellularLocation>
        <location evidence="13">Cytoplasm</location>
    </subcellularLocation>
</comment>
<sequence>MITLGIDPGTLFTGFGLVETHGKAIRALDYGVISTNAKDDMPKRLKQIYDALLRVIEHYRPAKVSLETAFSGKNVQSALKLGQVRGAVMILAMNHNLPISEYAPREVKKAITGNGNAAKEQIEFMVKRLLGLNDAKARADAFDALAIALCDTLSRSSIQNISEKNPTRKVTDWSKFIEANPHLVVKP</sequence>
<dbReference type="PRINTS" id="PR00696">
    <property type="entry name" value="RSOLVASERUVC"/>
</dbReference>
<evidence type="ECO:0000256" key="6">
    <source>
        <dbReference type="ARBA" id="ARBA00022763"/>
    </source>
</evidence>
<dbReference type="EC" id="3.1.21.10" evidence="13 14"/>
<keyword evidence="5 13" id="KW-0255">Endonuclease</keyword>
<name>A0A395M1S7_9BACT</name>
<feature type="active site" evidence="13">
    <location>
        <position position="67"/>
    </location>
</feature>
<comment type="cofactor">
    <cofactor evidence="13">
        <name>Mg(2+)</name>
        <dbReference type="ChEBI" id="CHEBI:18420"/>
    </cofactor>
    <text evidence="13">Binds 2 Mg(2+) ion per subunit.</text>
</comment>
<evidence type="ECO:0000256" key="13">
    <source>
        <dbReference type="HAMAP-Rule" id="MF_00034"/>
    </source>
</evidence>
<reference evidence="15 16" key="1">
    <citation type="journal article" date="2011" name="ISME J.">
        <title>Community ecology of hot spring cyanobacterial mats: predominant populations and their functional potential.</title>
        <authorList>
            <person name="Klatt C.G."/>
            <person name="Wood J.M."/>
            <person name="Rusch D.B."/>
            <person name="Bateson M.M."/>
            <person name="Hamamura N."/>
            <person name="Heidelberg J.F."/>
            <person name="Grossman A.R."/>
            <person name="Bhaya D."/>
            <person name="Cohan F.M."/>
            <person name="Kuhl M."/>
            <person name="Bryant D.A."/>
            <person name="Ward D.M."/>
        </authorList>
    </citation>
    <scope>NUCLEOTIDE SEQUENCE [LARGE SCALE GENOMIC DNA]</scope>
    <source>
        <strain evidence="15">OS</strain>
    </source>
</reference>
<dbReference type="GO" id="GO:0000287">
    <property type="term" value="F:magnesium ion binding"/>
    <property type="evidence" value="ECO:0007669"/>
    <property type="project" value="UniProtKB-UniRule"/>
</dbReference>
<accession>A0A395M1S7</accession>
<dbReference type="EMBL" id="PHFL01000034">
    <property type="protein sequence ID" value="RFM24621.1"/>
    <property type="molecule type" value="Genomic_DNA"/>
</dbReference>
<dbReference type="Gene3D" id="3.30.420.10">
    <property type="entry name" value="Ribonuclease H-like superfamily/Ribonuclease H"/>
    <property type="match status" value="1"/>
</dbReference>
<dbReference type="PANTHER" id="PTHR30194:SF3">
    <property type="entry name" value="CROSSOVER JUNCTION ENDODEOXYRIBONUCLEASE RUVC"/>
    <property type="match status" value="1"/>
</dbReference>
<protein>
    <recommendedName>
        <fullName evidence="13 14">Crossover junction endodeoxyribonuclease RuvC</fullName>
        <ecNumber evidence="13 14">3.1.21.10</ecNumber>
    </recommendedName>
    <alternativeName>
        <fullName evidence="13">Holliday junction nuclease RuvC</fullName>
    </alternativeName>
    <alternativeName>
        <fullName evidence="13">Holliday junction resolvase RuvC</fullName>
    </alternativeName>
</protein>
<keyword evidence="6 13" id="KW-0227">DNA damage</keyword>
<feature type="active site" evidence="13">
    <location>
        <position position="140"/>
    </location>
</feature>
<evidence type="ECO:0000256" key="14">
    <source>
        <dbReference type="NCBIfam" id="TIGR00228"/>
    </source>
</evidence>
<evidence type="ECO:0000256" key="7">
    <source>
        <dbReference type="ARBA" id="ARBA00022801"/>
    </source>
</evidence>
<comment type="similarity">
    <text evidence="1 13">Belongs to the RuvC family.</text>
</comment>
<dbReference type="SUPFAM" id="SSF53098">
    <property type="entry name" value="Ribonuclease H-like"/>
    <property type="match status" value="1"/>
</dbReference>
<dbReference type="InterPro" id="IPR036397">
    <property type="entry name" value="RNaseH_sf"/>
</dbReference>
<evidence type="ECO:0000256" key="5">
    <source>
        <dbReference type="ARBA" id="ARBA00022759"/>
    </source>
</evidence>
<evidence type="ECO:0000256" key="10">
    <source>
        <dbReference type="ARBA" id="ARBA00023172"/>
    </source>
</evidence>